<keyword evidence="4" id="KW-1185">Reference proteome</keyword>
<dbReference type="Pfam" id="PF18096">
    <property type="entry name" value="Thump_like"/>
    <property type="match status" value="1"/>
</dbReference>
<dbReference type="InterPro" id="IPR054168">
    <property type="entry name" value="PG_1098_Fer"/>
</dbReference>
<evidence type="ECO:0000259" key="1">
    <source>
        <dbReference type="Pfam" id="PF18096"/>
    </source>
</evidence>
<dbReference type="Gene3D" id="1.10.10.1110">
    <property type="entry name" value="Methyltransferase PG1098, N-terminal domain"/>
    <property type="match status" value="1"/>
</dbReference>
<evidence type="ECO:0000313" key="4">
    <source>
        <dbReference type="Proteomes" id="UP000309872"/>
    </source>
</evidence>
<accession>A0A4U0H2Y3</accession>
<dbReference type="AlphaFoldDB" id="A0A4U0H2Y3"/>
<evidence type="ECO:0000313" key="3">
    <source>
        <dbReference type="EMBL" id="TJY65980.1"/>
    </source>
</evidence>
<dbReference type="OrthoDB" id="1000417at2"/>
<feature type="domain" description="PG-1098 ferredoxin-like" evidence="2">
    <location>
        <begin position="280"/>
        <end position="323"/>
    </location>
</feature>
<dbReference type="SUPFAM" id="SSF53335">
    <property type="entry name" value="S-adenosyl-L-methionine-dependent methyltransferases"/>
    <property type="match status" value="1"/>
</dbReference>
<dbReference type="InterPro" id="IPR029063">
    <property type="entry name" value="SAM-dependent_MTases_sf"/>
</dbReference>
<dbReference type="InterPro" id="IPR041497">
    <property type="entry name" value="Thump-like"/>
</dbReference>
<reference evidence="3 4" key="1">
    <citation type="submission" date="2019-04" db="EMBL/GenBank/DDBJ databases">
        <title>Sphingobacterium olei sp. nov., isolated from oil-contaminated soil.</title>
        <authorList>
            <person name="Liu B."/>
        </authorList>
    </citation>
    <scope>NUCLEOTIDE SEQUENCE [LARGE SCALE GENOMIC DNA]</scope>
    <source>
        <strain evidence="3 4">Y3L14</strain>
    </source>
</reference>
<gene>
    <name evidence="3" type="ORF">FAZ19_12835</name>
</gene>
<dbReference type="Proteomes" id="UP000309872">
    <property type="component" value="Unassembled WGS sequence"/>
</dbReference>
<evidence type="ECO:0000259" key="2">
    <source>
        <dbReference type="Pfam" id="PF22013"/>
    </source>
</evidence>
<dbReference type="RefSeq" id="WP_136821109.1">
    <property type="nucleotide sequence ID" value="NZ_BMJX01000003.1"/>
</dbReference>
<proteinExistence type="predicted"/>
<dbReference type="Gene3D" id="3.40.50.150">
    <property type="entry name" value="Vaccinia Virus protein VP39"/>
    <property type="match status" value="1"/>
</dbReference>
<protein>
    <submittedName>
        <fullName evidence="3">Uncharacterized protein</fullName>
    </submittedName>
</protein>
<dbReference type="Pfam" id="PF22013">
    <property type="entry name" value="PG_1098_Fer"/>
    <property type="match status" value="1"/>
</dbReference>
<sequence length="394" mass="45029">MNKRILDKDVQQFIKENREKSPSAIALKKSPFLDVSSSELATQIDGWQRSVRKLPTWAFSSPIYYPDKINLEQCSSEHTALVKQTLIKKGARVVDITGGFGVDSCYMAQEAEVVIHCELNAKLSEIVRQNAIELGVSNLICIATDGVAYIHQQKDDALDYIYIDPSRRVNHAKVFLLEDCEPNIVELQDGFLKKSHTIISKLSPLLDLTAAIQKLRHIKRIYVISVDGDCKELLFVQERDYQGDAVVSTIRIFQDQLQSHTFTIQEEKVTLTRASDPLTYLYDPDVSITKAGAFKTIAKRFDLYKLHQHTHLYTANDIKDHFPGRIFQIQQVYTLSNFKKENKISQANVATKNFPVKVEDIRKKFKIKDGGKDFLYFTTDMTGNHIVIHGYRVR</sequence>
<feature type="domain" description="THUMP-like" evidence="1">
    <location>
        <begin position="324"/>
        <end position="389"/>
    </location>
</feature>
<comment type="caution">
    <text evidence="3">The sequence shown here is derived from an EMBL/GenBank/DDBJ whole genome shotgun (WGS) entry which is preliminary data.</text>
</comment>
<dbReference type="EMBL" id="SUKA01000003">
    <property type="protein sequence ID" value="TJY65980.1"/>
    <property type="molecule type" value="Genomic_DNA"/>
</dbReference>
<organism evidence="3 4">
    <name type="scientific">Sphingobacterium alkalisoli</name>
    <dbReference type="NCBI Taxonomy" id="1874115"/>
    <lineage>
        <taxon>Bacteria</taxon>
        <taxon>Pseudomonadati</taxon>
        <taxon>Bacteroidota</taxon>
        <taxon>Sphingobacteriia</taxon>
        <taxon>Sphingobacteriales</taxon>
        <taxon>Sphingobacteriaceae</taxon>
        <taxon>Sphingobacterium</taxon>
    </lineage>
</organism>
<name>A0A4U0H2Y3_9SPHI</name>